<organism evidence="1 2">
    <name type="scientific">Gloeomargarita lithophora Alchichica-D10</name>
    <dbReference type="NCBI Taxonomy" id="1188229"/>
    <lineage>
        <taxon>Bacteria</taxon>
        <taxon>Bacillati</taxon>
        <taxon>Cyanobacteriota</taxon>
        <taxon>Cyanophyceae</taxon>
        <taxon>Gloeomargaritales</taxon>
        <taxon>Gloeomargaritaceae</taxon>
        <taxon>Gloeomargarita</taxon>
    </lineage>
</organism>
<evidence type="ECO:0000313" key="2">
    <source>
        <dbReference type="Proteomes" id="UP000180235"/>
    </source>
</evidence>
<sequence>MTQQKSCDLYELDFHGWLQRQKQLLIEGKLGELDMINLIEELDSLGKQERRELENRLGILLGHLLKWYYQPDLRTKSWWGSIREQRDEIKLHLKRNPSLKPYLFEAVSIGYQKGLRLIDKETPLISDNLPQLCEFTEYQIFAETLECPPPNDGK</sequence>
<keyword evidence="2" id="KW-1185">Reference proteome</keyword>
<dbReference type="KEGG" id="glt:GlitD10_1634"/>
<dbReference type="Pfam" id="PF01724">
    <property type="entry name" value="DUF29"/>
    <property type="match status" value="1"/>
</dbReference>
<evidence type="ECO:0008006" key="3">
    <source>
        <dbReference type="Google" id="ProtNLM"/>
    </source>
</evidence>
<protein>
    <recommendedName>
        <fullName evidence="3">DUF29 domain-containing protein</fullName>
    </recommendedName>
</protein>
<dbReference type="PANTHER" id="PTHR34235">
    <property type="entry name" value="SLR1203 PROTEIN-RELATED"/>
    <property type="match status" value="1"/>
</dbReference>
<dbReference type="RefSeq" id="WP_071454471.1">
    <property type="nucleotide sequence ID" value="NZ_CP017675.1"/>
</dbReference>
<dbReference type="Proteomes" id="UP000180235">
    <property type="component" value="Chromosome"/>
</dbReference>
<dbReference type="STRING" id="1188229.GlitD10_1634"/>
<dbReference type="OrthoDB" id="5769308at2"/>
<accession>A0A1J0ADD4</accession>
<dbReference type="Gene3D" id="1.20.1220.20">
    <property type="entry name" value="Uncharcterised protein PF01724"/>
    <property type="match status" value="1"/>
</dbReference>
<proteinExistence type="predicted"/>
<dbReference type="EMBL" id="CP017675">
    <property type="protein sequence ID" value="APB33958.1"/>
    <property type="molecule type" value="Genomic_DNA"/>
</dbReference>
<name>A0A1J0ADD4_9CYAN</name>
<reference evidence="1 2" key="1">
    <citation type="submission" date="2016-10" db="EMBL/GenBank/DDBJ databases">
        <title>Description of Gloeomargarita lithophora gen. nov., sp. nov., a thylakoid-bearing basal-branching cyanobacterium with intracellular carbonates, and proposal for Gloeomargaritales ord. nov.</title>
        <authorList>
            <person name="Moreira D."/>
            <person name="Tavera R."/>
            <person name="Benzerara K."/>
            <person name="Skouri-Panet F."/>
            <person name="Couradeau E."/>
            <person name="Gerard E."/>
            <person name="Loussert C."/>
            <person name="Novelo E."/>
            <person name="Zivanovic Y."/>
            <person name="Lopez-Garcia P."/>
        </authorList>
    </citation>
    <scope>NUCLEOTIDE SEQUENCE [LARGE SCALE GENOMIC DNA]</scope>
    <source>
        <strain evidence="1 2">D10</strain>
    </source>
</reference>
<dbReference type="InterPro" id="IPR002636">
    <property type="entry name" value="DUF29"/>
</dbReference>
<evidence type="ECO:0000313" key="1">
    <source>
        <dbReference type="EMBL" id="APB33958.1"/>
    </source>
</evidence>
<gene>
    <name evidence="1" type="ORF">GlitD10_1634</name>
</gene>
<dbReference type="AlphaFoldDB" id="A0A1J0ADD4"/>